<reference evidence="1 2" key="1">
    <citation type="submission" date="2020-04" db="EMBL/GenBank/DDBJ databases">
        <authorList>
            <person name="Alioto T."/>
            <person name="Alioto T."/>
            <person name="Gomez Garrido J."/>
        </authorList>
    </citation>
    <scope>NUCLEOTIDE SEQUENCE [LARGE SCALE GENOMIC DNA]</scope>
</reference>
<proteinExistence type="predicted"/>
<evidence type="ECO:0000313" key="1">
    <source>
        <dbReference type="EMBL" id="CAB3388730.1"/>
    </source>
</evidence>
<gene>
    <name evidence="1" type="ORF">CLODIP_2_CD08674</name>
</gene>
<evidence type="ECO:0000313" key="2">
    <source>
        <dbReference type="Proteomes" id="UP000494165"/>
    </source>
</evidence>
<dbReference type="EMBL" id="CADEPI010000883">
    <property type="protein sequence ID" value="CAB3388730.1"/>
    <property type="molecule type" value="Genomic_DNA"/>
</dbReference>
<keyword evidence="2" id="KW-1185">Reference proteome</keyword>
<dbReference type="Proteomes" id="UP000494165">
    <property type="component" value="Unassembled WGS sequence"/>
</dbReference>
<dbReference type="AlphaFoldDB" id="A0A8S1E7L4"/>
<accession>A0A8S1E7L4</accession>
<name>A0A8S1E7L4_9INSE</name>
<comment type="caution">
    <text evidence="1">The sequence shown here is derived from an EMBL/GenBank/DDBJ whole genome shotgun (WGS) entry which is preliminary data.</text>
</comment>
<organism evidence="1 2">
    <name type="scientific">Cloeon dipterum</name>
    <dbReference type="NCBI Taxonomy" id="197152"/>
    <lineage>
        <taxon>Eukaryota</taxon>
        <taxon>Metazoa</taxon>
        <taxon>Ecdysozoa</taxon>
        <taxon>Arthropoda</taxon>
        <taxon>Hexapoda</taxon>
        <taxon>Insecta</taxon>
        <taxon>Pterygota</taxon>
        <taxon>Palaeoptera</taxon>
        <taxon>Ephemeroptera</taxon>
        <taxon>Pisciforma</taxon>
        <taxon>Baetidae</taxon>
        <taxon>Cloeon</taxon>
    </lineage>
</organism>
<sequence length="132" mass="14385">MLIGAGGPLPQAVKKLLQFPACNIVERRLPLCVPGVDVDTLLDHPATHLQVSALRRDVQRAFPPSPQFVDHPLVLFVHEFGAVQPLLGHAEMQQVEPAADFHPEISAELEQLCGGGDIPTTKSKVKRCFPRA</sequence>
<protein>
    <submittedName>
        <fullName evidence="1">Uncharacterized protein</fullName>
    </submittedName>
</protein>